<accession>A0A7G5B802</accession>
<evidence type="ECO:0000259" key="1">
    <source>
        <dbReference type="Pfam" id="PF14301"/>
    </source>
</evidence>
<reference evidence="2 3" key="1">
    <citation type="submission" date="2020-07" db="EMBL/GenBank/DDBJ databases">
        <title>Ralstonia phages.</title>
        <authorList>
            <person name="Trotereau A."/>
            <person name="Boyer C."/>
            <person name="Torres-Barcelo C."/>
        </authorList>
    </citation>
    <scope>NUCLEOTIDE SEQUENCE [LARGE SCALE GENOMIC DNA]</scope>
</reference>
<evidence type="ECO:0000313" key="3">
    <source>
        <dbReference type="Proteomes" id="UP000515258"/>
    </source>
</evidence>
<dbReference type="InterPro" id="IPR025484">
    <property type="entry name" value="DUF4376"/>
</dbReference>
<gene>
    <name evidence="2" type="ORF">U2_00050</name>
</gene>
<proteinExistence type="predicted"/>
<evidence type="ECO:0000313" key="2">
    <source>
        <dbReference type="EMBL" id="QMV32425.1"/>
    </source>
</evidence>
<name>A0A7G5B802_9CAUD</name>
<organism evidence="2 3">
    <name type="scientific">Ralstonia phage Albius</name>
    <dbReference type="NCBI Taxonomy" id="2759712"/>
    <lineage>
        <taxon>Viruses</taxon>
        <taxon>Duplodnaviria</taxon>
        <taxon>Heunggongvirae</taxon>
        <taxon>Uroviricota</taxon>
        <taxon>Caudoviricetes</taxon>
        <taxon>Rahariannevirus</taxon>
        <taxon>Rahariannevirus raharianne</taxon>
    </lineage>
</organism>
<dbReference type="Pfam" id="PF14301">
    <property type="entry name" value="DUF4376"/>
    <property type="match status" value="1"/>
</dbReference>
<protein>
    <recommendedName>
        <fullName evidence="1">DUF4376 domain-containing protein</fullName>
    </recommendedName>
</protein>
<dbReference type="EMBL" id="MT740726">
    <property type="protein sequence ID" value="QMV32425.1"/>
    <property type="molecule type" value="Genomic_DNA"/>
</dbReference>
<feature type="domain" description="DUF4376" evidence="1">
    <location>
        <begin position="55"/>
        <end position="156"/>
    </location>
</feature>
<sequence>MTMIYVQFSDSSQTAVVGVFASPQNANVYANQAQIDDSDPRYLAFVNPSSTLTGAQVAQIAIIEIAYQAAIQQPVNYMGTTFQADNDSQAVLAKSLAAGSVPTGFFWLDKNNAQVSMTFAQLQGLAGAMLAQGQAAFAKKTGLKQQIRGATTVAAVRAINW</sequence>
<dbReference type="Proteomes" id="UP000515258">
    <property type="component" value="Segment"/>
</dbReference>